<accession>A0ACC1T6K0</accession>
<dbReference type="EMBL" id="JANHOG010000421">
    <property type="protein sequence ID" value="KAJ3554531.1"/>
    <property type="molecule type" value="Genomic_DNA"/>
</dbReference>
<reference evidence="1" key="1">
    <citation type="submission" date="2022-07" db="EMBL/GenBank/DDBJ databases">
        <title>Genome Sequence of Phlebia brevispora.</title>
        <authorList>
            <person name="Buettner E."/>
        </authorList>
    </citation>
    <scope>NUCLEOTIDE SEQUENCE</scope>
    <source>
        <strain evidence="1">MPL23</strain>
    </source>
</reference>
<protein>
    <submittedName>
        <fullName evidence="1">Uncharacterized protein</fullName>
    </submittedName>
</protein>
<proteinExistence type="predicted"/>
<gene>
    <name evidence="1" type="ORF">NM688_g3057</name>
</gene>
<evidence type="ECO:0000313" key="1">
    <source>
        <dbReference type="EMBL" id="KAJ3554531.1"/>
    </source>
</evidence>
<keyword evidence="2" id="KW-1185">Reference proteome</keyword>
<evidence type="ECO:0000313" key="2">
    <source>
        <dbReference type="Proteomes" id="UP001148662"/>
    </source>
</evidence>
<dbReference type="Proteomes" id="UP001148662">
    <property type="component" value="Unassembled WGS sequence"/>
</dbReference>
<sequence length="386" mass="42997">MPAIRFTCLADVYISVVWRNIRKMSATAEDAELIEAYKTNLIYGYCNTATLVIVCYEFMLTFREEYELVWKRRWTGATWLFLTNRCDNYSLQHFLTVLGNSPGIIIAVFSALDVFALLGRTYILAAFTFALGIAPVALDFYQISSLEWSYIDDPVLGAACYYNYQISPSVVFHSKKYSDCTMAMLMRLIATLARVFTTIATAVIAIMITWIKTRRHVREASSVGTKVGFGATLLRYGRMPKLLVEFAAHKCETGSLYFTVLFITELLCGFSEFTLSPLLFGALTVCTAILPNIVLSRLLINLRQVHAPESSNGAQPPRFRMLSIASIVGNLGELLADNEDDVDYEDHDIADICKDGAVVTSGEVSRMSDVVDIGAPETEEIPTVSD</sequence>
<name>A0ACC1T6K0_9APHY</name>
<organism evidence="1 2">
    <name type="scientific">Phlebia brevispora</name>
    <dbReference type="NCBI Taxonomy" id="194682"/>
    <lineage>
        <taxon>Eukaryota</taxon>
        <taxon>Fungi</taxon>
        <taxon>Dikarya</taxon>
        <taxon>Basidiomycota</taxon>
        <taxon>Agaricomycotina</taxon>
        <taxon>Agaricomycetes</taxon>
        <taxon>Polyporales</taxon>
        <taxon>Meruliaceae</taxon>
        <taxon>Phlebia</taxon>
    </lineage>
</organism>
<comment type="caution">
    <text evidence="1">The sequence shown here is derived from an EMBL/GenBank/DDBJ whole genome shotgun (WGS) entry which is preliminary data.</text>
</comment>